<feature type="domain" description="RING-type" evidence="5">
    <location>
        <begin position="16"/>
        <end position="57"/>
    </location>
</feature>
<dbReference type="InterPro" id="IPR001841">
    <property type="entry name" value="Znf_RING"/>
</dbReference>
<dbReference type="PANTHER" id="PTHR25462:SF296">
    <property type="entry name" value="MEIOTIC P26, ISOFORM F"/>
    <property type="match status" value="1"/>
</dbReference>
<dbReference type="Gene3D" id="3.30.40.10">
    <property type="entry name" value="Zinc/RING finger domain, C3HC4 (zinc finger)"/>
    <property type="match status" value="1"/>
</dbReference>
<dbReference type="SUPFAM" id="SSF57850">
    <property type="entry name" value="RING/U-box"/>
    <property type="match status" value="1"/>
</dbReference>
<keyword evidence="3" id="KW-0862">Zinc</keyword>
<sequence>MATGGRTTLNPNFNQCVICLENYKKPKFLDCHHTFCQECIRDLEQKSPRTVSCPLCQRKVQLPAGG</sequence>
<proteinExistence type="predicted"/>
<dbReference type="OrthoDB" id="111250at2759"/>
<dbReference type="Proteomes" id="UP000030746">
    <property type="component" value="Unassembled WGS sequence"/>
</dbReference>
<dbReference type="GO" id="GO:0008270">
    <property type="term" value="F:zinc ion binding"/>
    <property type="evidence" value="ECO:0007669"/>
    <property type="project" value="UniProtKB-KW"/>
</dbReference>
<evidence type="ECO:0000256" key="4">
    <source>
        <dbReference type="PROSITE-ProRule" id="PRU00175"/>
    </source>
</evidence>
<evidence type="ECO:0000256" key="1">
    <source>
        <dbReference type="ARBA" id="ARBA00022723"/>
    </source>
</evidence>
<dbReference type="OMA" id="KELDCTH"/>
<dbReference type="EMBL" id="KB202444">
    <property type="protein sequence ID" value="ESO90253.1"/>
    <property type="molecule type" value="Genomic_DNA"/>
</dbReference>
<dbReference type="InterPro" id="IPR027370">
    <property type="entry name" value="Znf-RING_euk"/>
</dbReference>
<evidence type="ECO:0000313" key="6">
    <source>
        <dbReference type="EMBL" id="ESO90253.1"/>
    </source>
</evidence>
<dbReference type="PROSITE" id="PS50089">
    <property type="entry name" value="ZF_RING_2"/>
    <property type="match status" value="1"/>
</dbReference>
<dbReference type="Pfam" id="PF13445">
    <property type="entry name" value="zf-RING_UBOX"/>
    <property type="match status" value="1"/>
</dbReference>
<dbReference type="AlphaFoldDB" id="V3ZGA2"/>
<gene>
    <name evidence="6" type="ORF">LOTGIDRAFT_123514</name>
</gene>
<name>V3ZGA2_LOTGI</name>
<dbReference type="InterPro" id="IPR047153">
    <property type="entry name" value="TRIM45/56/19-like"/>
</dbReference>
<keyword evidence="2 4" id="KW-0863">Zinc-finger</keyword>
<dbReference type="SMART" id="SM00184">
    <property type="entry name" value="RING"/>
    <property type="match status" value="1"/>
</dbReference>
<keyword evidence="7" id="KW-1185">Reference proteome</keyword>
<dbReference type="HOGENOM" id="CLU_013137_20_2_1"/>
<organism evidence="6 7">
    <name type="scientific">Lottia gigantea</name>
    <name type="common">Giant owl limpet</name>
    <dbReference type="NCBI Taxonomy" id="225164"/>
    <lineage>
        <taxon>Eukaryota</taxon>
        <taxon>Metazoa</taxon>
        <taxon>Spiralia</taxon>
        <taxon>Lophotrochozoa</taxon>
        <taxon>Mollusca</taxon>
        <taxon>Gastropoda</taxon>
        <taxon>Patellogastropoda</taxon>
        <taxon>Lottioidea</taxon>
        <taxon>Lottiidae</taxon>
        <taxon>Lottia</taxon>
    </lineage>
</organism>
<evidence type="ECO:0000313" key="7">
    <source>
        <dbReference type="Proteomes" id="UP000030746"/>
    </source>
</evidence>
<keyword evidence="1" id="KW-0479">Metal-binding</keyword>
<dbReference type="InterPro" id="IPR017907">
    <property type="entry name" value="Znf_RING_CS"/>
</dbReference>
<evidence type="ECO:0000256" key="2">
    <source>
        <dbReference type="ARBA" id="ARBA00022771"/>
    </source>
</evidence>
<dbReference type="CTD" id="20232250"/>
<dbReference type="RefSeq" id="XP_009058930.1">
    <property type="nucleotide sequence ID" value="XM_009060682.1"/>
</dbReference>
<dbReference type="PANTHER" id="PTHR25462">
    <property type="entry name" value="BONUS, ISOFORM C-RELATED"/>
    <property type="match status" value="1"/>
</dbReference>
<dbReference type="GeneID" id="20232250"/>
<protein>
    <recommendedName>
        <fullName evidence="5">RING-type domain-containing protein</fullName>
    </recommendedName>
</protein>
<feature type="non-terminal residue" evidence="6">
    <location>
        <position position="66"/>
    </location>
</feature>
<dbReference type="KEGG" id="lgi:LOTGIDRAFT_123514"/>
<accession>V3ZGA2</accession>
<evidence type="ECO:0000259" key="5">
    <source>
        <dbReference type="PROSITE" id="PS50089"/>
    </source>
</evidence>
<dbReference type="PROSITE" id="PS00518">
    <property type="entry name" value="ZF_RING_1"/>
    <property type="match status" value="1"/>
</dbReference>
<dbReference type="InterPro" id="IPR013083">
    <property type="entry name" value="Znf_RING/FYVE/PHD"/>
</dbReference>
<reference evidence="6 7" key="1">
    <citation type="journal article" date="2013" name="Nature">
        <title>Insights into bilaterian evolution from three spiralian genomes.</title>
        <authorList>
            <person name="Simakov O."/>
            <person name="Marletaz F."/>
            <person name="Cho S.J."/>
            <person name="Edsinger-Gonzales E."/>
            <person name="Havlak P."/>
            <person name="Hellsten U."/>
            <person name="Kuo D.H."/>
            <person name="Larsson T."/>
            <person name="Lv J."/>
            <person name="Arendt D."/>
            <person name="Savage R."/>
            <person name="Osoegawa K."/>
            <person name="de Jong P."/>
            <person name="Grimwood J."/>
            <person name="Chapman J.A."/>
            <person name="Shapiro H."/>
            <person name="Aerts A."/>
            <person name="Otillar R.P."/>
            <person name="Terry A.Y."/>
            <person name="Boore J.L."/>
            <person name="Grigoriev I.V."/>
            <person name="Lindberg D.R."/>
            <person name="Seaver E.C."/>
            <person name="Weisblat D.A."/>
            <person name="Putnam N.H."/>
            <person name="Rokhsar D.S."/>
        </authorList>
    </citation>
    <scope>NUCLEOTIDE SEQUENCE [LARGE SCALE GENOMIC DNA]</scope>
</reference>
<evidence type="ECO:0000256" key="3">
    <source>
        <dbReference type="ARBA" id="ARBA00022833"/>
    </source>
</evidence>